<keyword evidence="7" id="KW-1052">Target cell membrane</keyword>
<gene>
    <name evidence="25" type="ORF">HHUSO_G1375</name>
</gene>
<feature type="disulfide bond" evidence="21">
    <location>
        <begin position="197"/>
        <end position="212"/>
    </location>
</feature>
<dbReference type="Gene3D" id="2.10.70.10">
    <property type="entry name" value="Complement Module, domain 1"/>
    <property type="match status" value="2"/>
</dbReference>
<reference evidence="25 26" key="1">
    <citation type="submission" date="2021-05" db="EMBL/GenBank/DDBJ databases">
        <authorList>
            <person name="Zahm M."/>
            <person name="Klopp C."/>
            <person name="Cabau C."/>
            <person name="Kuhl H."/>
            <person name="Suciu R."/>
            <person name="Ciorpac M."/>
            <person name="Holostenco D."/>
            <person name="Gessner J."/>
            <person name="Wuertz S."/>
            <person name="Hohne C."/>
            <person name="Stock M."/>
            <person name="Gislard M."/>
            <person name="Lluch J."/>
            <person name="Milhes M."/>
            <person name="Lampietro C."/>
            <person name="Lopez Roques C."/>
            <person name="Donnadieu C."/>
            <person name="Du K."/>
            <person name="Schartl M."/>
            <person name="Guiguen Y."/>
        </authorList>
    </citation>
    <scope>NUCLEOTIDE SEQUENCE [LARGE SCALE GENOMIC DNA]</scope>
    <source>
        <strain evidence="25">Hh-F2</strain>
        <tissue evidence="25">Blood</tissue>
    </source>
</reference>
<keyword evidence="13" id="KW-0204">Cytolysis</keyword>
<keyword evidence="8" id="KW-0399">Innate immunity</keyword>
<dbReference type="Pfam" id="PF01823">
    <property type="entry name" value="MACPF"/>
    <property type="match status" value="1"/>
</dbReference>
<dbReference type="InterPro" id="IPR048828">
    <property type="entry name" value="C6_KAZAL"/>
</dbReference>
<keyword evidence="18 22" id="KW-1015">Disulfide bond</keyword>
<evidence type="ECO:0000256" key="22">
    <source>
        <dbReference type="PROSITE-ProRule" id="PRU00302"/>
    </source>
</evidence>
<dbReference type="SUPFAM" id="SSF57424">
    <property type="entry name" value="LDL receptor-like module"/>
    <property type="match status" value="1"/>
</dbReference>
<keyword evidence="15" id="KW-0180">Complement pathway</keyword>
<dbReference type="Pfam" id="PF00090">
    <property type="entry name" value="TSP_1"/>
    <property type="match status" value="3"/>
</dbReference>
<dbReference type="CDD" id="cd00112">
    <property type="entry name" value="LDLa"/>
    <property type="match status" value="1"/>
</dbReference>
<evidence type="ECO:0000256" key="6">
    <source>
        <dbReference type="ARBA" id="ARBA00022536"/>
    </source>
</evidence>
<keyword evidence="10" id="KW-0812">Transmembrane</keyword>
<feature type="domain" description="MACPF" evidence="24">
    <location>
        <begin position="215"/>
        <end position="563"/>
    </location>
</feature>
<dbReference type="Pfam" id="PF00057">
    <property type="entry name" value="Ldl_recept_a"/>
    <property type="match status" value="1"/>
</dbReference>
<dbReference type="InterPro" id="IPR000436">
    <property type="entry name" value="Sushi_SCR_CCP_dom"/>
</dbReference>
<evidence type="ECO:0000256" key="8">
    <source>
        <dbReference type="ARBA" id="ARBA00022588"/>
    </source>
</evidence>
<dbReference type="PANTHER" id="PTHR45742">
    <property type="entry name" value="COMPLEMENT COMPONENT C6"/>
    <property type="match status" value="1"/>
</dbReference>
<dbReference type="InterPro" id="IPR002172">
    <property type="entry name" value="LDrepeatLR_classA_rpt"/>
</dbReference>
<evidence type="ECO:0000259" key="23">
    <source>
        <dbReference type="PROSITE" id="PS50923"/>
    </source>
</evidence>
<evidence type="ECO:0000256" key="5">
    <source>
        <dbReference type="ARBA" id="ARBA00022525"/>
    </source>
</evidence>
<keyword evidence="6" id="KW-0245">EGF-like domain</keyword>
<sequence>MKYTGCQDVVESLIPTDLLHTLIDRFCSPLGLFQILCATMEDQRVLLLLVLNLVIGGGLACYCDRYPWTPWTRCSKTCNYGTQNRQREMVYDDYYHKNYCNRLCKTSESRACNQEACPINCELGNYGPWSECSPCANKQFRTRLVVRPSQFGGQSCSDTLTEWRVCYPNKLCKIEEMDCSKKFSCDNGRCIPRKLECNGDDDCGDLSDEKHCGRGKKVCNHRYDSIPSFQLMGSGFDIMAEEIRGDVLENNFYGGVCNTIKSKDKRKTYRIPENLESVVFQIEHVEDYENEAEPTYSEPVELANERSTSGQFSSHSSDFLWIPIFYARSSHTRSQGSSSFKTAVKASQQMDSKFFRVHQVVGVSTFEMKQANLHLSGPFLRALSSLPLDYNYALYSRIFQDFGTHYFTSGTLGGHYDLLYQYDREELKNSGVTDSEASACIVKETTKVYFIFPKKTVKKTCTWNKMSEKYEGSFLKSSQKSISMVKGGRTEYAAALAWEKNKVLPNSTIHKDWIESVKDNPTIVNYQLAPILNLVRGLPCAMTRRQNLERALMEYLEVFDSCKCNPCPNNGKPVLSGTECMCVCQSGTYGDNCEKRASDYTSNAVDGYWSCWAPWSACDSSMKRRRTRECNNPSPMNGGKACAGDQQEEADCTISLFQDQGAACRNDDEFKIEGEGELLPGTDQPGCSQPKPPANSYLRTKERLYGFGEQVEVLCFTGYEVEGYPYFRCLPDGTWDQKSVECLKKSCSRPAVASGISISPLKEDYNIGEGIYLSCAPGFRISGTRSYRCAQHLDWEPEVHSQITCEKAETFVPDAKCKLGEKRDGSNCVCMSPEQDCSSFVEDICIFDGKTGLSLLKSSCAIHAERCLGEKLQFLSEGPCPDGAALEWAEFRAALADKSEKHESCGLDTCYEWETCTYSKCECLLPYNCPKDGKLYCVETGTTKNKRSLNLCFVGAMKCAKLEVRLVHDGKC</sequence>
<dbReference type="Proteomes" id="UP001369086">
    <property type="component" value="Unassembled WGS sequence"/>
</dbReference>
<dbReference type="SMART" id="SM00209">
    <property type="entry name" value="TSP1"/>
    <property type="match status" value="3"/>
</dbReference>
<feature type="domain" description="Sushi" evidence="23">
    <location>
        <begin position="745"/>
        <end position="807"/>
    </location>
</feature>
<evidence type="ECO:0000256" key="12">
    <source>
        <dbReference type="ARBA" id="ARBA00022737"/>
    </source>
</evidence>
<evidence type="ECO:0000256" key="10">
    <source>
        <dbReference type="ARBA" id="ARBA00022692"/>
    </source>
</evidence>
<comment type="caution">
    <text evidence="25">The sequence shown here is derived from an EMBL/GenBank/DDBJ whole genome shotgun (WGS) entry which is preliminary data.</text>
</comment>
<dbReference type="Pfam" id="PF00084">
    <property type="entry name" value="Sushi"/>
    <property type="match status" value="2"/>
</dbReference>
<dbReference type="PANTHER" id="PTHR45742:SF4">
    <property type="entry name" value="COMPLEMENT COMPONENT C6"/>
    <property type="match status" value="1"/>
</dbReference>
<dbReference type="SMART" id="SM00192">
    <property type="entry name" value="LDLa"/>
    <property type="match status" value="1"/>
</dbReference>
<dbReference type="PROSITE" id="PS50068">
    <property type="entry name" value="LDLRA_2"/>
    <property type="match status" value="1"/>
</dbReference>
<dbReference type="SMART" id="SM00032">
    <property type="entry name" value="CCP"/>
    <property type="match status" value="2"/>
</dbReference>
<dbReference type="InterPro" id="IPR036383">
    <property type="entry name" value="TSP1_rpt_sf"/>
</dbReference>
<dbReference type="PROSITE" id="PS50923">
    <property type="entry name" value="SUSHI"/>
    <property type="match status" value="2"/>
</dbReference>
<keyword evidence="9 22" id="KW-0768">Sushi</keyword>
<evidence type="ECO:0000256" key="21">
    <source>
        <dbReference type="PROSITE-ProRule" id="PRU00124"/>
    </source>
</evidence>
<evidence type="ECO:0000256" key="19">
    <source>
        <dbReference type="ARBA" id="ARBA00023180"/>
    </source>
</evidence>
<dbReference type="PROSITE" id="PS00279">
    <property type="entry name" value="MACPF_1"/>
    <property type="match status" value="1"/>
</dbReference>
<evidence type="ECO:0000256" key="16">
    <source>
        <dbReference type="ARBA" id="ARBA00023058"/>
    </source>
</evidence>
<keyword evidence="20" id="KW-1053">Target membrane</keyword>
<keyword evidence="5" id="KW-0964">Secreted</keyword>
<dbReference type="InterPro" id="IPR000884">
    <property type="entry name" value="TSP1_rpt"/>
</dbReference>
<evidence type="ECO:0000256" key="3">
    <source>
        <dbReference type="ARBA" id="ARBA00009214"/>
    </source>
</evidence>
<dbReference type="Pfam" id="PF21288">
    <property type="entry name" value="Kazal_C6"/>
    <property type="match status" value="1"/>
</dbReference>
<keyword evidence="14" id="KW-0391">Immunity</keyword>
<evidence type="ECO:0000256" key="20">
    <source>
        <dbReference type="ARBA" id="ARBA00023298"/>
    </source>
</evidence>
<protein>
    <submittedName>
        <fullName evidence="25">Complement component C6-like</fullName>
    </submittedName>
</protein>
<dbReference type="InterPro" id="IPR048831">
    <property type="entry name" value="C8A_B_C6_EGF-like"/>
</dbReference>
<comment type="caution">
    <text evidence="22">Lacks conserved residue(s) required for the propagation of feature annotation.</text>
</comment>
<accession>A0ABR1ACE5</accession>
<evidence type="ECO:0000256" key="4">
    <source>
        <dbReference type="ARBA" id="ARBA00022452"/>
    </source>
</evidence>
<dbReference type="PROSITE" id="PS51412">
    <property type="entry name" value="MACPF_2"/>
    <property type="match status" value="1"/>
</dbReference>
<dbReference type="InterPro" id="IPR023415">
    <property type="entry name" value="LDLR_class-A_CS"/>
</dbReference>
<feature type="disulfide bond" evidence="21">
    <location>
        <begin position="185"/>
        <end position="203"/>
    </location>
</feature>
<evidence type="ECO:0000256" key="1">
    <source>
        <dbReference type="ARBA" id="ARBA00004276"/>
    </source>
</evidence>
<dbReference type="InterPro" id="IPR020863">
    <property type="entry name" value="MACPF_CS"/>
</dbReference>
<name>A0ABR1ACE5_HUSHU</name>
<keyword evidence="16" id="KW-0473">Membrane attack complex</keyword>
<evidence type="ECO:0000256" key="2">
    <source>
        <dbReference type="ARBA" id="ARBA00004613"/>
    </source>
</evidence>
<keyword evidence="12" id="KW-0677">Repeat</keyword>
<evidence type="ECO:0000259" key="24">
    <source>
        <dbReference type="PROSITE" id="PS51412"/>
    </source>
</evidence>
<dbReference type="Pfam" id="PF21195">
    <property type="entry name" value="EGF_C8A_B_C6"/>
    <property type="match status" value="1"/>
</dbReference>
<dbReference type="SUPFAM" id="SSF82895">
    <property type="entry name" value="TSP-1 type 1 repeat"/>
    <property type="match status" value="3"/>
</dbReference>
<keyword evidence="11" id="KW-0732">Signal</keyword>
<dbReference type="SUPFAM" id="SSF57535">
    <property type="entry name" value="Complement control module/SCR domain"/>
    <property type="match status" value="2"/>
</dbReference>
<evidence type="ECO:0000313" key="26">
    <source>
        <dbReference type="Proteomes" id="UP001369086"/>
    </source>
</evidence>
<evidence type="ECO:0000256" key="13">
    <source>
        <dbReference type="ARBA" id="ARBA00022852"/>
    </source>
</evidence>
<dbReference type="SMART" id="SM00457">
    <property type="entry name" value="MACPF"/>
    <property type="match status" value="1"/>
</dbReference>
<evidence type="ECO:0000256" key="11">
    <source>
        <dbReference type="ARBA" id="ARBA00022729"/>
    </source>
</evidence>
<evidence type="ECO:0000256" key="14">
    <source>
        <dbReference type="ARBA" id="ARBA00022859"/>
    </source>
</evidence>
<keyword evidence="19" id="KW-0325">Glycoprotein</keyword>
<comment type="similarity">
    <text evidence="3">Belongs to the complement C6/C7/C8/C9 family.</text>
</comment>
<evidence type="ECO:0000256" key="18">
    <source>
        <dbReference type="ARBA" id="ARBA00023157"/>
    </source>
</evidence>
<evidence type="ECO:0000313" key="25">
    <source>
        <dbReference type="EMBL" id="KAK6494754.1"/>
    </source>
</evidence>
<dbReference type="EMBL" id="JAHFZB010000001">
    <property type="protein sequence ID" value="KAK6494754.1"/>
    <property type="molecule type" value="Genomic_DNA"/>
</dbReference>
<keyword evidence="17" id="KW-0472">Membrane</keyword>
<dbReference type="CDD" id="cd00033">
    <property type="entry name" value="CCP"/>
    <property type="match status" value="2"/>
</dbReference>
<dbReference type="InterPro" id="IPR035976">
    <property type="entry name" value="Sushi/SCR/CCP_sf"/>
</dbReference>
<feature type="domain" description="Sushi" evidence="23">
    <location>
        <begin position="685"/>
        <end position="744"/>
    </location>
</feature>
<dbReference type="Gene3D" id="2.20.100.10">
    <property type="entry name" value="Thrombospondin type-1 (TSP1) repeat"/>
    <property type="match status" value="3"/>
</dbReference>
<dbReference type="PROSITE" id="PS50092">
    <property type="entry name" value="TSP1"/>
    <property type="match status" value="3"/>
</dbReference>
<dbReference type="InterPro" id="IPR001862">
    <property type="entry name" value="MAC_perforin"/>
</dbReference>
<keyword evidence="4" id="KW-1134">Transmembrane beta strand</keyword>
<dbReference type="InterPro" id="IPR036055">
    <property type="entry name" value="LDL_receptor-like_sf"/>
</dbReference>
<evidence type="ECO:0000256" key="9">
    <source>
        <dbReference type="ARBA" id="ARBA00022659"/>
    </source>
</evidence>
<dbReference type="PROSITE" id="PS01209">
    <property type="entry name" value="LDLRA_1"/>
    <property type="match status" value="1"/>
</dbReference>
<dbReference type="Gene3D" id="3.30.60.30">
    <property type="match status" value="2"/>
</dbReference>
<evidence type="ECO:0000256" key="17">
    <source>
        <dbReference type="ARBA" id="ARBA00023136"/>
    </source>
</evidence>
<proteinExistence type="inferred from homology"/>
<evidence type="ECO:0000256" key="15">
    <source>
        <dbReference type="ARBA" id="ARBA00022875"/>
    </source>
</evidence>
<dbReference type="InterPro" id="IPR003884">
    <property type="entry name" value="FacI_MAC"/>
</dbReference>
<feature type="disulfide bond" evidence="22">
    <location>
        <begin position="715"/>
        <end position="742"/>
    </location>
</feature>
<dbReference type="PRINTS" id="PR00764">
    <property type="entry name" value="COMPLEMENTC9"/>
</dbReference>
<dbReference type="Gene3D" id="4.10.400.10">
    <property type="entry name" value="Low-density Lipoprotein Receptor"/>
    <property type="match status" value="1"/>
</dbReference>
<evidence type="ECO:0000256" key="7">
    <source>
        <dbReference type="ARBA" id="ARBA00022537"/>
    </source>
</evidence>
<dbReference type="SMART" id="SM00057">
    <property type="entry name" value="FIMAC"/>
    <property type="match status" value="2"/>
</dbReference>
<comment type="subcellular location">
    <subcellularLocation>
        <location evidence="2">Secreted</location>
    </subcellularLocation>
    <subcellularLocation>
        <location evidence="1">Target cell membrane</location>
        <topology evidence="1">Multi-pass membrane protein</topology>
    </subcellularLocation>
</comment>
<dbReference type="InterPro" id="IPR020864">
    <property type="entry name" value="MACPF"/>
</dbReference>
<keyword evidence="26" id="KW-1185">Reference proteome</keyword>
<organism evidence="25 26">
    <name type="scientific">Huso huso</name>
    <name type="common">Beluga</name>
    <name type="synonym">Acipenser huso</name>
    <dbReference type="NCBI Taxonomy" id="61971"/>
    <lineage>
        <taxon>Eukaryota</taxon>
        <taxon>Metazoa</taxon>
        <taxon>Chordata</taxon>
        <taxon>Craniata</taxon>
        <taxon>Vertebrata</taxon>
        <taxon>Euteleostomi</taxon>
        <taxon>Actinopterygii</taxon>
        <taxon>Chondrostei</taxon>
        <taxon>Acipenseriformes</taxon>
        <taxon>Acipenseridae</taxon>
        <taxon>Huso</taxon>
    </lineage>
</organism>